<feature type="compositionally biased region" description="Low complexity" evidence="1">
    <location>
        <begin position="330"/>
        <end position="345"/>
    </location>
</feature>
<feature type="region of interest" description="Disordered" evidence="1">
    <location>
        <begin position="234"/>
        <end position="353"/>
    </location>
</feature>
<accession>A0A0L0FLQ7</accession>
<feature type="compositionally biased region" description="Polar residues" evidence="1">
    <location>
        <begin position="281"/>
        <end position="298"/>
    </location>
</feature>
<feature type="region of interest" description="Disordered" evidence="1">
    <location>
        <begin position="1"/>
        <end position="26"/>
    </location>
</feature>
<keyword evidence="3" id="KW-1185">Reference proteome</keyword>
<sequence>MDPKEIMSLTSPVPAAPTSKMKGVHSMPPSNSGNIFSFHHYGSTHKSIRKKLSVDSHRNSKPQLTPPPLREVLTYDDDNFSNVRLSFLQYAKNKAFEENVLFLLDFERLLGDGILCDDGVVVKRYLWYRLSVCHDHIMRNQEARAVRLLAVICWRLSAGQNTHITLEHAAQSDYEKLFSNLSRVAKQIFNILEVGTYAKFLEEYDANASCPDALQDASSSRKLQLRLLNSFGSAESDQSTSTQSSVNRRSSTRSNRSGHSPMVSSKSSPTQLGGAEDSGILHNTSVSPRARTHASTGSGAYAKFRSKSSVHVRGSNKEGGPTDSRRSSRRSASTTGASANAGSAAPDKTTMQRTGSISKVCSVCMSLLSSRLGHSSTTSGATSSEAVDPSRVVGPVATTPGMSAALNTRAHSAACTHSLERSPEFMRNGKEGGVPIAMSGRCVKHQLLQQSKSHTGTSESARLESIMGTDDPALSSEESDAESDDATGSATEDVYHSTEDTGPGTNSGESGGEWLSAQTESRRSRWLPLGRSLTPSALRTAADGIADMALHSVSHDTQANKNRVGEGKGHCNKPCCKKKGKATKSVRRQHSSGAKCRGDERAENISDPASVSGSSTIDESGTHPAHPRNKVERTRSNASASSSGMFAWLRNTSGISYSRRGSAADNSVESGPSPSEASSEWDGHPESRRKSPKSGAKTPKLGAIKSHTPVLGSAQSSPKLTGNSPLRRSSTMEGTYGMSRNRGRQSSPERVWEASPRQLAVADRKRSNDAGRPLLLPGNAHSAHDDRSSKCASPDTGPFDGCDTLDECHNVSKHTAAERTARTNAAPASTGAPQKETRELGADVRSECALHGSTYNYVCVAAQLLATSRESRGTKQQVSAGEDLDARCFTGVEPGCQKRRGRSVPSIADPYLVDSLEFRTASADGTDTSVATGATSATVDAQGTGPQGNGPAQSVYTTEIEAHLQQQQQQHKHSDPGLRISVQAASDERVYPGPSDVHGHSHAQPETQVNRHEPQCTCHGQTAADGEGKDVQTAKGSGLCTCFQSKHTAEDRDLKRDANRDRQTNLDLEPPLDHPDQERPQSKLRMILEATTKPWR</sequence>
<feature type="compositionally biased region" description="Basic and acidic residues" evidence="1">
    <location>
        <begin position="1071"/>
        <end position="1081"/>
    </location>
</feature>
<feature type="compositionally biased region" description="Basic residues" evidence="1">
    <location>
        <begin position="575"/>
        <end position="590"/>
    </location>
</feature>
<feature type="region of interest" description="Disordered" evidence="1">
    <location>
        <begin position="372"/>
        <end position="392"/>
    </location>
</feature>
<feature type="compositionally biased region" description="Basic and acidic residues" evidence="1">
    <location>
        <begin position="1047"/>
        <end position="1064"/>
    </location>
</feature>
<feature type="compositionally biased region" description="Low complexity" evidence="1">
    <location>
        <begin position="667"/>
        <end position="680"/>
    </location>
</feature>
<organism evidence="2 3">
    <name type="scientific">Sphaeroforma arctica JP610</name>
    <dbReference type="NCBI Taxonomy" id="667725"/>
    <lineage>
        <taxon>Eukaryota</taxon>
        <taxon>Ichthyosporea</taxon>
        <taxon>Ichthyophonida</taxon>
        <taxon>Sphaeroforma</taxon>
    </lineage>
</organism>
<feature type="region of interest" description="Disordered" evidence="1">
    <location>
        <begin position="815"/>
        <end position="839"/>
    </location>
</feature>
<dbReference type="GeneID" id="25910338"/>
<reference evidence="2 3" key="1">
    <citation type="submission" date="2011-02" db="EMBL/GenBank/DDBJ databases">
        <title>The Genome Sequence of Sphaeroforma arctica JP610.</title>
        <authorList>
            <consortium name="The Broad Institute Genome Sequencing Platform"/>
            <person name="Russ C."/>
            <person name="Cuomo C."/>
            <person name="Young S.K."/>
            <person name="Zeng Q."/>
            <person name="Gargeya S."/>
            <person name="Alvarado L."/>
            <person name="Berlin A."/>
            <person name="Chapman S.B."/>
            <person name="Chen Z."/>
            <person name="Freedman E."/>
            <person name="Gellesch M."/>
            <person name="Goldberg J."/>
            <person name="Griggs A."/>
            <person name="Gujja S."/>
            <person name="Heilman E."/>
            <person name="Heiman D."/>
            <person name="Howarth C."/>
            <person name="Mehta T."/>
            <person name="Neiman D."/>
            <person name="Pearson M."/>
            <person name="Roberts A."/>
            <person name="Saif S."/>
            <person name="Shea T."/>
            <person name="Shenoy N."/>
            <person name="Sisk P."/>
            <person name="Stolte C."/>
            <person name="Sykes S."/>
            <person name="White J."/>
            <person name="Yandava C."/>
            <person name="Burger G."/>
            <person name="Gray M.W."/>
            <person name="Holland P.W.H."/>
            <person name="King N."/>
            <person name="Lang F.B.F."/>
            <person name="Roger A.J."/>
            <person name="Ruiz-Trillo I."/>
            <person name="Haas B."/>
            <person name="Nusbaum C."/>
            <person name="Birren B."/>
        </authorList>
    </citation>
    <scope>NUCLEOTIDE SEQUENCE [LARGE SCALE GENOMIC DNA]</scope>
    <source>
        <strain evidence="2 3">JP610</strain>
    </source>
</reference>
<evidence type="ECO:0000256" key="1">
    <source>
        <dbReference type="SAM" id="MobiDB-lite"/>
    </source>
</evidence>
<feature type="compositionally biased region" description="Polar residues" evidence="1">
    <location>
        <begin position="713"/>
        <end position="733"/>
    </location>
</feature>
<feature type="region of interest" description="Disordered" evidence="1">
    <location>
        <begin position="449"/>
        <end position="528"/>
    </location>
</feature>
<dbReference type="OrthoDB" id="196547at2759"/>
<proteinExistence type="predicted"/>
<feature type="region of interest" description="Disordered" evidence="1">
    <location>
        <begin position="1046"/>
        <end position="1096"/>
    </location>
</feature>
<feature type="compositionally biased region" description="Polar residues" evidence="1">
    <location>
        <begin position="607"/>
        <end position="619"/>
    </location>
</feature>
<dbReference type="AlphaFoldDB" id="A0A0L0FLQ7"/>
<protein>
    <recommendedName>
        <fullName evidence="4">RGS domain-containing protein</fullName>
    </recommendedName>
</protein>
<evidence type="ECO:0000313" key="2">
    <source>
        <dbReference type="EMBL" id="KNC77712.1"/>
    </source>
</evidence>
<dbReference type="Proteomes" id="UP000054560">
    <property type="component" value="Unassembled WGS sequence"/>
</dbReference>
<feature type="region of interest" description="Disordered" evidence="1">
    <location>
        <begin position="557"/>
        <end position="641"/>
    </location>
</feature>
<feature type="compositionally biased region" description="Low complexity" evidence="1">
    <location>
        <begin position="238"/>
        <end position="257"/>
    </location>
</feature>
<feature type="region of interest" description="Disordered" evidence="1">
    <location>
        <begin position="658"/>
        <end position="796"/>
    </location>
</feature>
<evidence type="ECO:0000313" key="3">
    <source>
        <dbReference type="Proteomes" id="UP000054560"/>
    </source>
</evidence>
<feature type="compositionally biased region" description="Polar residues" evidence="1">
    <location>
        <begin position="449"/>
        <end position="460"/>
    </location>
</feature>
<dbReference type="RefSeq" id="XP_014151614.1">
    <property type="nucleotide sequence ID" value="XM_014296139.1"/>
</dbReference>
<feature type="compositionally biased region" description="Low complexity" evidence="1">
    <location>
        <begin position="375"/>
        <end position="384"/>
    </location>
</feature>
<name>A0A0L0FLQ7_9EUKA</name>
<gene>
    <name evidence="2" type="ORF">SARC_09834</name>
</gene>
<dbReference type="EMBL" id="KQ242653">
    <property type="protein sequence ID" value="KNC77712.1"/>
    <property type="molecule type" value="Genomic_DNA"/>
</dbReference>
<feature type="compositionally biased region" description="Polar residues" evidence="1">
    <location>
        <begin position="262"/>
        <end position="271"/>
    </location>
</feature>
<feature type="region of interest" description="Disordered" evidence="1">
    <location>
        <begin position="989"/>
        <end position="1014"/>
    </location>
</feature>
<evidence type="ECO:0008006" key="4">
    <source>
        <dbReference type="Google" id="ProtNLM"/>
    </source>
</evidence>